<reference evidence="1" key="1">
    <citation type="submission" date="2022-06" db="EMBL/GenBank/DDBJ databases">
        <title>Phylogenomic reconstructions and comparative analyses of Kickxellomycotina fungi.</title>
        <authorList>
            <person name="Reynolds N.K."/>
            <person name="Stajich J.E."/>
            <person name="Barry K."/>
            <person name="Grigoriev I.V."/>
            <person name="Crous P."/>
            <person name="Smith M.E."/>
        </authorList>
    </citation>
    <scope>NUCLEOTIDE SEQUENCE</scope>
    <source>
        <strain evidence="1">RSA 2271</strain>
    </source>
</reference>
<proteinExistence type="predicted"/>
<protein>
    <submittedName>
        <fullName evidence="1">Uncharacterized protein</fullName>
    </submittedName>
</protein>
<evidence type="ECO:0000313" key="2">
    <source>
        <dbReference type="Proteomes" id="UP001145114"/>
    </source>
</evidence>
<evidence type="ECO:0000313" key="1">
    <source>
        <dbReference type="EMBL" id="KAJ1678979.1"/>
    </source>
</evidence>
<name>A0ACC1HX68_9FUNG</name>
<feature type="non-terminal residue" evidence="1">
    <location>
        <position position="1"/>
    </location>
</feature>
<dbReference type="EMBL" id="JAMZIH010000694">
    <property type="protein sequence ID" value="KAJ1678979.1"/>
    <property type="molecule type" value="Genomic_DNA"/>
</dbReference>
<sequence length="204" mass="22836">ATTGQTRAQQVADSEEANTVPSQTAQHTSSAGEHGKQKNGSTSGRRGTETRRMDTPDEGASPVRRRLRTRTQTTQSSENEEYDYDDDSNKRTAGRAAAIVKSRPNSSLQAQDRRMSRRKTRRAAAAAANRLCTPDYNDSDDSVNTQENCTDYKREERLLEAKIAYIQEEISAIEDQLSRSLAKARRLQIENDMLIDAIMRLPSK</sequence>
<accession>A0ACC1HX68</accession>
<gene>
    <name evidence="1" type="ORF">EV182_002973</name>
</gene>
<keyword evidence="2" id="KW-1185">Reference proteome</keyword>
<organism evidence="1 2">
    <name type="scientific">Spiromyces aspiralis</name>
    <dbReference type="NCBI Taxonomy" id="68401"/>
    <lineage>
        <taxon>Eukaryota</taxon>
        <taxon>Fungi</taxon>
        <taxon>Fungi incertae sedis</taxon>
        <taxon>Zoopagomycota</taxon>
        <taxon>Kickxellomycotina</taxon>
        <taxon>Kickxellomycetes</taxon>
        <taxon>Kickxellales</taxon>
        <taxon>Kickxellaceae</taxon>
        <taxon>Spiromyces</taxon>
    </lineage>
</organism>
<comment type="caution">
    <text evidence="1">The sequence shown here is derived from an EMBL/GenBank/DDBJ whole genome shotgun (WGS) entry which is preliminary data.</text>
</comment>
<dbReference type="Proteomes" id="UP001145114">
    <property type="component" value="Unassembled WGS sequence"/>
</dbReference>